<comment type="caution">
    <text evidence="1">The sequence shown here is derived from an EMBL/GenBank/DDBJ whole genome shotgun (WGS) entry which is preliminary data.</text>
</comment>
<organism evidence="1 2">
    <name type="scientific">Rhizophagus irregularis</name>
    <dbReference type="NCBI Taxonomy" id="588596"/>
    <lineage>
        <taxon>Eukaryota</taxon>
        <taxon>Fungi</taxon>
        <taxon>Fungi incertae sedis</taxon>
        <taxon>Mucoromycota</taxon>
        <taxon>Glomeromycotina</taxon>
        <taxon>Glomeromycetes</taxon>
        <taxon>Glomerales</taxon>
        <taxon>Glomeraceae</taxon>
        <taxon>Rhizophagus</taxon>
    </lineage>
</organism>
<reference evidence="1 2" key="1">
    <citation type="submission" date="2017-10" db="EMBL/GenBank/DDBJ databases">
        <title>Extensive intraspecific genome diversity in a model arbuscular mycorrhizal fungus.</title>
        <authorList>
            <person name="Chen E.C.H."/>
            <person name="Morin E."/>
            <person name="Baudet D."/>
            <person name="Noel J."/>
            <person name="Ndikumana S."/>
            <person name="Charron P."/>
            <person name="St-Onge C."/>
            <person name="Giorgi J."/>
            <person name="Grigoriev I.V."/>
            <person name="Roux C."/>
            <person name="Martin F.M."/>
            <person name="Corradi N."/>
        </authorList>
    </citation>
    <scope>NUCLEOTIDE SEQUENCE [LARGE SCALE GENOMIC DNA]</scope>
    <source>
        <strain evidence="1 2">A1</strain>
    </source>
</reference>
<proteinExistence type="predicted"/>
<evidence type="ECO:0000313" key="1">
    <source>
        <dbReference type="EMBL" id="PKC53521.1"/>
    </source>
</evidence>
<dbReference type="VEuPathDB" id="FungiDB:FUN_015672"/>
<dbReference type="VEuPathDB" id="FungiDB:RhiirA1_479130"/>
<gene>
    <name evidence="1" type="ORF">RhiirA1_479130</name>
</gene>
<dbReference type="Proteomes" id="UP000232688">
    <property type="component" value="Unassembled WGS sequence"/>
</dbReference>
<dbReference type="VEuPathDB" id="FungiDB:RhiirFUN_012957"/>
<sequence length="110" mass="13289">MTVLMDCNDYWNIYYFMTIEDKKQYIVKCNISNRDIALAIIKEFVLQEESFFNELDRMSDMVDDMSEQELFNMTVCKRLILIRDFCRLDEQPQVNQLIGKFSDNYENLLQ</sequence>
<protein>
    <submittedName>
        <fullName evidence="1">Uncharacterized protein</fullName>
    </submittedName>
</protein>
<dbReference type="EMBL" id="LLXH01004146">
    <property type="protein sequence ID" value="PKC53521.1"/>
    <property type="molecule type" value="Genomic_DNA"/>
</dbReference>
<name>A0A2N0QR42_9GLOM</name>
<reference evidence="1 2" key="2">
    <citation type="submission" date="2017-10" db="EMBL/GenBank/DDBJ databases">
        <title>Genome analyses suggest a sexual origin of heterokaryosis in a supposedly ancient asexual fungus.</title>
        <authorList>
            <person name="Corradi N."/>
            <person name="Sedzielewska K."/>
            <person name="Noel J."/>
            <person name="Charron P."/>
            <person name="Farinelli L."/>
            <person name="Marton T."/>
            <person name="Kruger M."/>
            <person name="Pelin A."/>
            <person name="Brachmann A."/>
            <person name="Corradi N."/>
        </authorList>
    </citation>
    <scope>NUCLEOTIDE SEQUENCE [LARGE SCALE GENOMIC DNA]</scope>
    <source>
        <strain evidence="1 2">A1</strain>
    </source>
</reference>
<accession>A0A2N0QR42</accession>
<evidence type="ECO:0000313" key="2">
    <source>
        <dbReference type="Proteomes" id="UP000232688"/>
    </source>
</evidence>
<dbReference type="AlphaFoldDB" id="A0A2N0QR42"/>